<proteinExistence type="predicted"/>
<gene>
    <name evidence="1" type="ORF">QYF61_020574</name>
</gene>
<name>A0AAN7MTB1_MYCAM</name>
<sequence>MYQIGKFQKRYQVRVTKAIRGLEHLSYEDRLRELGLFSLEKRRLRGDLIAAFQYLKGPTRKLERDF</sequence>
<dbReference type="EMBL" id="JAUNZN010000014">
    <property type="protein sequence ID" value="KAK4812789.1"/>
    <property type="molecule type" value="Genomic_DNA"/>
</dbReference>
<reference evidence="1 2" key="1">
    <citation type="journal article" date="2023" name="J. Hered.">
        <title>Chromosome-level genome of the wood stork (Mycteria americana) provides insight into avian chromosome evolution.</title>
        <authorList>
            <person name="Flamio R. Jr."/>
            <person name="Ramstad K.M."/>
        </authorList>
    </citation>
    <scope>NUCLEOTIDE SEQUENCE [LARGE SCALE GENOMIC DNA]</scope>
    <source>
        <strain evidence="1">JAX WOST 10</strain>
    </source>
</reference>
<dbReference type="AlphaFoldDB" id="A0AAN7MTB1"/>
<evidence type="ECO:0000313" key="1">
    <source>
        <dbReference type="EMBL" id="KAK4812789.1"/>
    </source>
</evidence>
<dbReference type="Proteomes" id="UP001333110">
    <property type="component" value="Unassembled WGS sequence"/>
</dbReference>
<accession>A0AAN7MTB1</accession>
<organism evidence="1 2">
    <name type="scientific">Mycteria americana</name>
    <name type="common">Wood stork</name>
    <dbReference type="NCBI Taxonomy" id="33587"/>
    <lineage>
        <taxon>Eukaryota</taxon>
        <taxon>Metazoa</taxon>
        <taxon>Chordata</taxon>
        <taxon>Craniata</taxon>
        <taxon>Vertebrata</taxon>
        <taxon>Euteleostomi</taxon>
        <taxon>Archelosauria</taxon>
        <taxon>Archosauria</taxon>
        <taxon>Dinosauria</taxon>
        <taxon>Saurischia</taxon>
        <taxon>Theropoda</taxon>
        <taxon>Coelurosauria</taxon>
        <taxon>Aves</taxon>
        <taxon>Neognathae</taxon>
        <taxon>Neoaves</taxon>
        <taxon>Aequornithes</taxon>
        <taxon>Ciconiiformes</taxon>
        <taxon>Ciconiidae</taxon>
        <taxon>Mycteria</taxon>
    </lineage>
</organism>
<comment type="caution">
    <text evidence="1">The sequence shown here is derived from an EMBL/GenBank/DDBJ whole genome shotgun (WGS) entry which is preliminary data.</text>
</comment>
<keyword evidence="2" id="KW-1185">Reference proteome</keyword>
<evidence type="ECO:0000313" key="2">
    <source>
        <dbReference type="Proteomes" id="UP001333110"/>
    </source>
</evidence>
<protein>
    <submittedName>
        <fullName evidence="1">Uncharacterized protein</fullName>
    </submittedName>
</protein>